<feature type="signal peptide" evidence="1">
    <location>
        <begin position="1"/>
        <end position="28"/>
    </location>
</feature>
<protein>
    <recommendedName>
        <fullName evidence="4">Alginate export domain-containing protein</fullName>
    </recommendedName>
</protein>
<gene>
    <name evidence="2" type="ORF">E3J62_06650</name>
</gene>
<organism evidence="2 3">
    <name type="scientific">candidate division TA06 bacterium</name>
    <dbReference type="NCBI Taxonomy" id="2250710"/>
    <lineage>
        <taxon>Bacteria</taxon>
        <taxon>Bacteria division TA06</taxon>
    </lineage>
</organism>
<evidence type="ECO:0000313" key="3">
    <source>
        <dbReference type="Proteomes" id="UP000315525"/>
    </source>
</evidence>
<dbReference type="Proteomes" id="UP000315525">
    <property type="component" value="Unassembled WGS sequence"/>
</dbReference>
<comment type="caution">
    <text evidence="2">The sequence shown here is derived from an EMBL/GenBank/DDBJ whole genome shotgun (WGS) entry which is preliminary data.</text>
</comment>
<proteinExistence type="predicted"/>
<feature type="chain" id="PRO_5021972921" description="Alginate export domain-containing protein" evidence="1">
    <location>
        <begin position="29"/>
        <end position="399"/>
    </location>
</feature>
<dbReference type="AlphaFoldDB" id="A0A523UT36"/>
<evidence type="ECO:0000256" key="1">
    <source>
        <dbReference type="SAM" id="SignalP"/>
    </source>
</evidence>
<name>A0A523UT36_UNCT6</name>
<dbReference type="EMBL" id="SOJN01000077">
    <property type="protein sequence ID" value="TET45690.1"/>
    <property type="molecule type" value="Genomic_DNA"/>
</dbReference>
<sequence>MRECQRLNRRVFFLVASLLLLASFRAFASWDEYTLRGYVKDLVGLHRTDPHLVEPGLRLSNTIHARQNLRWYPTYTLTGALEVKTWLAALLIENEAMDGIEPVAEGVPEFGQARYFDWSWTPIDQEDVTLMTTIDRAWVDWYAGQIQVTAGRQRIAWGTNLAWNPIDLFNPYSPLDFDNEERPGTDGLRFQYYTGPSSKVEVAAAPVEEFEKSVTAALVKINRWRYDLHFLGGRRGRGTVVGTAWAGQIRGGGFRGEALYTYPDEDSHIPEPYLVAGVSGDYTFPNSFYLLGEVLFNQRGTTGPAGGLHWATAIAEGELTPARTSLFGQVALNITPLIRGSISGILNPHDRSWYIGPSIDQSLATDLDFTAIALIFGGDERTEFGDLGQMLFLRLKMSF</sequence>
<keyword evidence="1" id="KW-0732">Signal</keyword>
<accession>A0A523UT36</accession>
<reference evidence="2 3" key="1">
    <citation type="submission" date="2019-03" db="EMBL/GenBank/DDBJ databases">
        <title>Metabolic potential of uncultured bacteria and archaea associated with petroleum seepage in deep-sea sediments.</title>
        <authorList>
            <person name="Dong X."/>
            <person name="Hubert C."/>
        </authorList>
    </citation>
    <scope>NUCLEOTIDE SEQUENCE [LARGE SCALE GENOMIC DNA]</scope>
    <source>
        <strain evidence="2">E44_bin18</strain>
    </source>
</reference>
<evidence type="ECO:0000313" key="2">
    <source>
        <dbReference type="EMBL" id="TET45690.1"/>
    </source>
</evidence>
<evidence type="ECO:0008006" key="4">
    <source>
        <dbReference type="Google" id="ProtNLM"/>
    </source>
</evidence>